<feature type="region of interest" description="Disordered" evidence="7">
    <location>
        <begin position="757"/>
        <end position="789"/>
    </location>
</feature>
<evidence type="ECO:0000256" key="2">
    <source>
        <dbReference type="ARBA" id="ARBA00022695"/>
    </source>
</evidence>
<organism evidence="9">
    <name type="scientific">Tanacetum cinerariifolium</name>
    <name type="common">Dalmatian daisy</name>
    <name type="synonym">Chrysanthemum cinerariifolium</name>
    <dbReference type="NCBI Taxonomy" id="118510"/>
    <lineage>
        <taxon>Eukaryota</taxon>
        <taxon>Viridiplantae</taxon>
        <taxon>Streptophyta</taxon>
        <taxon>Embryophyta</taxon>
        <taxon>Tracheophyta</taxon>
        <taxon>Spermatophyta</taxon>
        <taxon>Magnoliopsida</taxon>
        <taxon>eudicotyledons</taxon>
        <taxon>Gunneridae</taxon>
        <taxon>Pentapetalae</taxon>
        <taxon>asterids</taxon>
        <taxon>campanulids</taxon>
        <taxon>Asterales</taxon>
        <taxon>Asteraceae</taxon>
        <taxon>Asteroideae</taxon>
        <taxon>Anthemideae</taxon>
        <taxon>Anthemidinae</taxon>
        <taxon>Tanacetum</taxon>
    </lineage>
</organism>
<dbReference type="SUPFAM" id="SSF53098">
    <property type="entry name" value="Ribonuclease H-like"/>
    <property type="match status" value="1"/>
</dbReference>
<dbReference type="Pfam" id="PF08284">
    <property type="entry name" value="RVP_2"/>
    <property type="match status" value="1"/>
</dbReference>
<dbReference type="PANTHER" id="PTHR37984:SF5">
    <property type="entry name" value="PROTEIN NYNRIN-LIKE"/>
    <property type="match status" value="1"/>
</dbReference>
<dbReference type="PANTHER" id="PTHR37984">
    <property type="entry name" value="PROTEIN CBG26694"/>
    <property type="match status" value="1"/>
</dbReference>
<protein>
    <submittedName>
        <fullName evidence="9">Reverse transcriptase domain-containing protein</fullName>
    </submittedName>
</protein>
<dbReference type="InterPro" id="IPR043128">
    <property type="entry name" value="Rev_trsase/Diguanyl_cyclase"/>
</dbReference>
<keyword evidence="3" id="KW-0540">Nuclease</keyword>
<comment type="caution">
    <text evidence="9">The sequence shown here is derived from an EMBL/GenBank/DDBJ whole genome shotgun (WGS) entry which is preliminary data.</text>
</comment>
<dbReference type="InterPro" id="IPR012337">
    <property type="entry name" value="RNaseH-like_sf"/>
</dbReference>
<dbReference type="InterPro" id="IPR001584">
    <property type="entry name" value="Integrase_cat-core"/>
</dbReference>
<dbReference type="GO" id="GO:0015074">
    <property type="term" value="P:DNA integration"/>
    <property type="evidence" value="ECO:0007669"/>
    <property type="project" value="InterPro"/>
</dbReference>
<feature type="compositionally biased region" description="Basic and acidic residues" evidence="7">
    <location>
        <begin position="926"/>
        <end position="944"/>
    </location>
</feature>
<evidence type="ECO:0000256" key="7">
    <source>
        <dbReference type="SAM" id="MobiDB-lite"/>
    </source>
</evidence>
<dbReference type="Pfam" id="PF24626">
    <property type="entry name" value="SH3_Tf2-1"/>
    <property type="match status" value="1"/>
</dbReference>
<dbReference type="SUPFAM" id="SSF56672">
    <property type="entry name" value="DNA/RNA polymerases"/>
    <property type="match status" value="2"/>
</dbReference>
<dbReference type="GO" id="GO:0003676">
    <property type="term" value="F:nucleic acid binding"/>
    <property type="evidence" value="ECO:0007669"/>
    <property type="project" value="InterPro"/>
</dbReference>
<dbReference type="InterPro" id="IPR050951">
    <property type="entry name" value="Retrovirus_Pol_polyprotein"/>
</dbReference>
<keyword evidence="5" id="KW-0378">Hydrolase</keyword>
<dbReference type="Pfam" id="PF17917">
    <property type="entry name" value="RT_RNaseH"/>
    <property type="match status" value="1"/>
</dbReference>
<keyword evidence="4" id="KW-0255">Endonuclease</keyword>
<keyword evidence="6 9" id="KW-0695">RNA-directed DNA polymerase</keyword>
<dbReference type="PROSITE" id="PS50994">
    <property type="entry name" value="INTEGRASE"/>
    <property type="match status" value="1"/>
</dbReference>
<evidence type="ECO:0000256" key="6">
    <source>
        <dbReference type="ARBA" id="ARBA00022918"/>
    </source>
</evidence>
<dbReference type="Gene3D" id="3.30.420.10">
    <property type="entry name" value="Ribonuclease H-like superfamily/Ribonuclease H"/>
    <property type="match status" value="1"/>
</dbReference>
<feature type="compositionally biased region" description="Gly residues" evidence="7">
    <location>
        <begin position="757"/>
        <end position="767"/>
    </location>
</feature>
<evidence type="ECO:0000259" key="8">
    <source>
        <dbReference type="PROSITE" id="PS50994"/>
    </source>
</evidence>
<evidence type="ECO:0000256" key="5">
    <source>
        <dbReference type="ARBA" id="ARBA00022801"/>
    </source>
</evidence>
<evidence type="ECO:0000256" key="4">
    <source>
        <dbReference type="ARBA" id="ARBA00022759"/>
    </source>
</evidence>
<proteinExistence type="predicted"/>
<feature type="compositionally biased region" description="Gly residues" evidence="7">
    <location>
        <begin position="775"/>
        <end position="789"/>
    </location>
</feature>
<dbReference type="EMBL" id="BKCJ010002455">
    <property type="protein sequence ID" value="GEU48682.1"/>
    <property type="molecule type" value="Genomic_DNA"/>
</dbReference>
<dbReference type="CDD" id="cd01647">
    <property type="entry name" value="RT_LTR"/>
    <property type="match status" value="2"/>
</dbReference>
<dbReference type="GO" id="GO:0004519">
    <property type="term" value="F:endonuclease activity"/>
    <property type="evidence" value="ECO:0007669"/>
    <property type="project" value="UniProtKB-KW"/>
</dbReference>
<reference evidence="9" key="1">
    <citation type="journal article" date="2019" name="Sci. Rep.">
        <title>Draft genome of Tanacetum cinerariifolium, the natural source of mosquito coil.</title>
        <authorList>
            <person name="Yamashiro T."/>
            <person name="Shiraishi A."/>
            <person name="Satake H."/>
            <person name="Nakayama K."/>
        </authorList>
    </citation>
    <scope>NUCLEOTIDE SEQUENCE</scope>
</reference>
<gene>
    <name evidence="9" type="ORF">Tci_020660</name>
</gene>
<evidence type="ECO:0000313" key="9">
    <source>
        <dbReference type="EMBL" id="GEU48682.1"/>
    </source>
</evidence>
<keyword evidence="2" id="KW-0548">Nucleotidyltransferase</keyword>
<dbReference type="InterPro" id="IPR056924">
    <property type="entry name" value="SH3_Tf2-1"/>
</dbReference>
<sequence>MFMKARVFLYCCDLEQNATKDTSATAAAAAPMIVTAVEQLIKSRVSAALSNHETLQNSINGHGNRSHNSHTGIRGTTVTQDVAYAMDFKTFNKMMTNKYCPRDEIKKLEIKLWNLKVKGVLVPMGHFKRDFPKLKNKNHGNQGGNGNTPAKVYVVGNAGTNLDTDVVTELSKQLRELSDKGFIRPSSSPWGAPILFVKKKDGSFRMCIDYQELNKLTVKNRYPLPWIKDLLDQLQGSSVYSKIDLRSGYPQLRVIAKSMTKLTHKVVKSDLGDKEEAAFQLIKRKLCNAPNLDLPEGSEDFVVYCVALHNGLGVVLMQREKRHYLYGTKCTVYIEHKSLQHILKEKELNMRQRRWLEFLNDYDCEFRYHLRKANVVAYALSRKERIKSLRVRALVMTIGLDLPKQILNAQTEAKKLENFKNEDVGGMIRKDLPKEKLEPLVDRLTKSAIFKPMRETDSMAKLIRKYLKEVVTRHGIPVSIICDHDLRFASNFWRSLQKALGTSLDMSTTYHPQTDGQSERTIQTLKDMLCACVINFENGWVKHLPLVAFSYNNSYHASIKARHLKHFTIESVVHLFVGPRLDVQLIDPEIVQETTEKVIQIKQRIQAACDPQKSYVDLKRKPMEFQVGDRVMLKVSPWKGVILFVYSLRVCLIVNALAGRHLGAYDIGVVTPRSLVYAGVMTSEDVRSWYMINGDAKLCFFLYLICCVMIDHSSSHARVSAYVVVRQIGYQSQDNAANDDDSKYWLTYCRTTRWGTGGQTSKGGGRTIGRSSDQGNGGINGQGGQVGGQGSKAAKVAIKEMIGIKMAMSSMTTSRAVLGIPLRTTTLGVVLIRSSVATRALRHNHAIVEASHAAYTDRFHEFTRLFPHLVTPENKRIKRYIYGLAPQIRGMVVAAKPVAIQKAMQIAGTLTDEAIRNGSIKKNHEKKGNGGEPSKDMNGRDNNKKTRTGNAFATIINPVRKENMGIKPSDLGFSYEIKIASGQLVDIDKVIKGCKLEIEGHGFDINLIPFKSRSFDMIIGIDWLSNHKAEIICHEKIDDLFDKLQGSQYFSKIDLRSRYHQLRVHEDDIPKIAFRTRYGHFEFIVMPFGLTKAPATREEHEFLRHVINGDGGAFQTLKDKLCNAPILALPDGPEDFAVYCDASSLGLASLCEIRYHPGKANVVADALNKILTAQEEASDESARLQKGLDKMIKHRSDGALYYLDRIWVLLKGDVRTLIIDEAHKSKYSVYPELIRCVMTLKIEVGEGQLIGLELLQETTKKILQIKDRLADVVRFGKKGKLAPRFVGPFEITERIGPVAYRLRLPEELNAGRLLGAYDLGVATPRALVYAGVMTSGDAKSCYMISGDAKSWDLSDFAYIRLRLRCDLADFKNILYGSRIEMFCSDVCFKLSILRIDVLRL</sequence>
<evidence type="ECO:0000256" key="1">
    <source>
        <dbReference type="ARBA" id="ARBA00022679"/>
    </source>
</evidence>
<dbReference type="Gene3D" id="3.30.70.270">
    <property type="match status" value="2"/>
</dbReference>
<feature type="region of interest" description="Disordered" evidence="7">
    <location>
        <begin position="917"/>
        <end position="947"/>
    </location>
</feature>
<dbReference type="Gene3D" id="3.10.10.10">
    <property type="entry name" value="HIV Type 1 Reverse Transcriptase, subunit A, domain 1"/>
    <property type="match status" value="2"/>
</dbReference>
<dbReference type="GO" id="GO:0003964">
    <property type="term" value="F:RNA-directed DNA polymerase activity"/>
    <property type="evidence" value="ECO:0007669"/>
    <property type="project" value="UniProtKB-KW"/>
</dbReference>
<dbReference type="InterPro" id="IPR043502">
    <property type="entry name" value="DNA/RNA_pol_sf"/>
</dbReference>
<dbReference type="CDD" id="cd00303">
    <property type="entry name" value="retropepsin_like"/>
    <property type="match status" value="1"/>
</dbReference>
<name>A0A6L2KJ51_TANCI</name>
<keyword evidence="1" id="KW-0808">Transferase</keyword>
<accession>A0A6L2KJ51</accession>
<evidence type="ECO:0000256" key="3">
    <source>
        <dbReference type="ARBA" id="ARBA00022722"/>
    </source>
</evidence>
<dbReference type="GO" id="GO:0016787">
    <property type="term" value="F:hydrolase activity"/>
    <property type="evidence" value="ECO:0007669"/>
    <property type="project" value="UniProtKB-KW"/>
</dbReference>
<dbReference type="InterPro" id="IPR036397">
    <property type="entry name" value="RNaseH_sf"/>
</dbReference>
<dbReference type="InterPro" id="IPR041373">
    <property type="entry name" value="RT_RNaseH"/>
</dbReference>
<feature type="domain" description="Integrase catalytic" evidence="8">
    <location>
        <begin position="410"/>
        <end position="571"/>
    </location>
</feature>